<dbReference type="OrthoDB" id="9781616at2"/>
<evidence type="ECO:0000313" key="1">
    <source>
        <dbReference type="EMBL" id="EPD33855.1"/>
    </source>
</evidence>
<name>S2W6I1_9ACTN</name>
<dbReference type="AlphaFoldDB" id="S2W6I1"/>
<gene>
    <name evidence="1" type="ORF">HMPREF9306_00270</name>
</gene>
<comment type="caution">
    <text evidence="1">The sequence shown here is derived from an EMBL/GenBank/DDBJ whole genome shotgun (WGS) entry which is preliminary data.</text>
</comment>
<sequence>MPLFEPFRAIRYSAAANIERNVAEPYDVLSEDDANLLRDRDDHNIVWIDLPEGGKDRYEMAGFRLDEWLREGILENDERDCFTIYRMSFTDSDNVHREVAGVVGALKVVDKKSDEILLHERITKKDEEDRLELMKATAANTSPVWGLTRAAGLTKVLGKPGIHLASVVVDGVRHTIEKVEDPRRIRAISRLISKAQVVLADGHHRYTVSRTYRDLVRKELGKHTDAEFTLAFISEFSEDQLNIEAHNRVYDGISLKDLKRDLSGSFTFEEFTEQLDETTVKKIAATKRFVLVDSKGNALWLVPRPGAFMGVRDLPGARLEHALAGSFAKVSYVHGIDQTIKAAEDATAAILVSPVSFSEIAEAANKGKLMPPKSTYFTPKPLTGFVIRPTAKLPQ</sequence>
<protein>
    <recommendedName>
        <fullName evidence="3">DUF1015 domain-containing protein</fullName>
    </recommendedName>
</protein>
<dbReference type="RefSeq" id="WP_016455127.1">
    <property type="nucleotide sequence ID" value="NZ_KE150269.1"/>
</dbReference>
<reference evidence="1 2" key="1">
    <citation type="submission" date="2013-04" db="EMBL/GenBank/DDBJ databases">
        <title>The Genome Sequence of Propionimicrobium lymphophilum ACS-093-V-SCH5.</title>
        <authorList>
            <consortium name="The Broad Institute Genomics Platform"/>
            <person name="Earl A."/>
            <person name="Ward D."/>
            <person name="Feldgarden M."/>
            <person name="Gevers D."/>
            <person name="Saerens B."/>
            <person name="Vaneechoutte M."/>
            <person name="Walker B."/>
            <person name="Young S."/>
            <person name="Zeng Q."/>
            <person name="Gargeya S."/>
            <person name="Fitzgerald M."/>
            <person name="Haas B."/>
            <person name="Abouelleil A."/>
            <person name="Allen A.W."/>
            <person name="Alvarado L."/>
            <person name="Arachchi H.M."/>
            <person name="Berlin A.M."/>
            <person name="Chapman S.B."/>
            <person name="Gainer-Dewar J."/>
            <person name="Goldberg J."/>
            <person name="Griggs A."/>
            <person name="Gujja S."/>
            <person name="Hansen M."/>
            <person name="Howarth C."/>
            <person name="Imamovic A."/>
            <person name="Ireland A."/>
            <person name="Larimer J."/>
            <person name="McCowan C."/>
            <person name="Murphy C."/>
            <person name="Pearson M."/>
            <person name="Poon T.W."/>
            <person name="Priest M."/>
            <person name="Roberts A."/>
            <person name="Saif S."/>
            <person name="Shea T."/>
            <person name="Sisk P."/>
            <person name="Sykes S."/>
            <person name="Wortman J."/>
            <person name="Nusbaum C."/>
            <person name="Birren B."/>
        </authorList>
    </citation>
    <scope>NUCLEOTIDE SEQUENCE [LARGE SCALE GENOMIC DNA]</scope>
    <source>
        <strain evidence="1 2">ACS-093-V-SCH5</strain>
    </source>
</reference>
<dbReference type="STRING" id="883161.HMPREF9306_00270"/>
<organism evidence="1 2">
    <name type="scientific">Propionimicrobium lymphophilum ACS-093-V-SCH5</name>
    <dbReference type="NCBI Taxonomy" id="883161"/>
    <lineage>
        <taxon>Bacteria</taxon>
        <taxon>Bacillati</taxon>
        <taxon>Actinomycetota</taxon>
        <taxon>Actinomycetes</taxon>
        <taxon>Propionibacteriales</taxon>
        <taxon>Propionibacteriaceae</taxon>
        <taxon>Propionimicrobium</taxon>
    </lineage>
</organism>
<evidence type="ECO:0008006" key="3">
    <source>
        <dbReference type="Google" id="ProtNLM"/>
    </source>
</evidence>
<dbReference type="Pfam" id="PF06245">
    <property type="entry name" value="DUF1015"/>
    <property type="match status" value="1"/>
</dbReference>
<keyword evidence="2" id="KW-1185">Reference proteome</keyword>
<dbReference type="PANTHER" id="PTHR36454">
    <property type="entry name" value="LMO2823 PROTEIN"/>
    <property type="match status" value="1"/>
</dbReference>
<evidence type="ECO:0000313" key="2">
    <source>
        <dbReference type="Proteomes" id="UP000014417"/>
    </source>
</evidence>
<dbReference type="Proteomes" id="UP000014417">
    <property type="component" value="Unassembled WGS sequence"/>
</dbReference>
<dbReference type="InterPro" id="IPR008323">
    <property type="entry name" value="UCP033563"/>
</dbReference>
<proteinExistence type="predicted"/>
<accession>S2W6I1</accession>
<dbReference type="PATRIC" id="fig|883161.3.peg.273"/>
<dbReference type="HOGENOM" id="CLU_031277_2_0_11"/>
<dbReference type="EMBL" id="AGZR01000003">
    <property type="protein sequence ID" value="EPD33855.1"/>
    <property type="molecule type" value="Genomic_DNA"/>
</dbReference>
<dbReference type="PANTHER" id="PTHR36454:SF1">
    <property type="entry name" value="DUF1015 DOMAIN-CONTAINING PROTEIN"/>
    <property type="match status" value="1"/>
</dbReference>